<sequence length="248" mass="26973">MNRLEFKSGGQPFLNRDFKFQFDQLFKSIEDQYKGKGAFVLSGCETSGTSISAGLVYIDGKILEFDQVSGITFPSYIKQSAPVQHEERFFVEDAANKTTRINYHAELVTSPPTEGEHITVSDTAPIRTLKTIMNEPSDPVHVVGSPGEPSFQNGWLVSGAEVYFYKDRGRVYIGGGVRGGTADQAIFTLPEEYRPLLVGSAARFGVVGMANGGAHITGYVTIGTNGEVSCNLTTSVWLILEGISFRAP</sequence>
<evidence type="ECO:0000313" key="1">
    <source>
        <dbReference type="EMBL" id="EAY28742.1"/>
    </source>
</evidence>
<dbReference type="EMBL" id="AAWS01000014">
    <property type="protein sequence ID" value="EAY28742.1"/>
    <property type="molecule type" value="Genomic_DNA"/>
</dbReference>
<gene>
    <name evidence="1" type="ORF">M23134_07840</name>
</gene>
<dbReference type="RefSeq" id="WP_002697475.1">
    <property type="nucleotide sequence ID" value="NZ_AAWS01000014.1"/>
</dbReference>
<dbReference type="Proteomes" id="UP000004095">
    <property type="component" value="Unassembled WGS sequence"/>
</dbReference>
<keyword evidence="2" id="KW-1185">Reference proteome</keyword>
<protein>
    <submittedName>
        <fullName evidence="1">Uncharacterized protein</fullName>
    </submittedName>
</protein>
<proteinExistence type="predicted"/>
<comment type="caution">
    <text evidence="1">The sequence shown here is derived from an EMBL/GenBank/DDBJ whole genome shotgun (WGS) entry which is preliminary data.</text>
</comment>
<reference evidence="1 2" key="1">
    <citation type="submission" date="2007-01" db="EMBL/GenBank/DDBJ databases">
        <authorList>
            <person name="Haygood M."/>
            <person name="Podell S."/>
            <person name="Anderson C."/>
            <person name="Hopkinson B."/>
            <person name="Roe K."/>
            <person name="Barbeau K."/>
            <person name="Gaasterland T."/>
            <person name="Ferriera S."/>
            <person name="Johnson J."/>
            <person name="Kravitz S."/>
            <person name="Beeson K."/>
            <person name="Sutton G."/>
            <person name="Rogers Y.-H."/>
            <person name="Friedman R."/>
            <person name="Frazier M."/>
            <person name="Venter J.C."/>
        </authorList>
    </citation>
    <scope>NUCLEOTIDE SEQUENCE [LARGE SCALE GENOMIC DNA]</scope>
    <source>
        <strain evidence="1 2">ATCC 23134</strain>
    </source>
</reference>
<organism evidence="1 2">
    <name type="scientific">Microscilla marina ATCC 23134</name>
    <dbReference type="NCBI Taxonomy" id="313606"/>
    <lineage>
        <taxon>Bacteria</taxon>
        <taxon>Pseudomonadati</taxon>
        <taxon>Bacteroidota</taxon>
        <taxon>Cytophagia</taxon>
        <taxon>Cytophagales</taxon>
        <taxon>Microscillaceae</taxon>
        <taxon>Microscilla</taxon>
    </lineage>
</organism>
<name>A1ZLI8_MICM2</name>
<dbReference type="OrthoDB" id="9113831at2"/>
<dbReference type="AlphaFoldDB" id="A1ZLI8"/>
<accession>A1ZLI8</accession>
<evidence type="ECO:0000313" key="2">
    <source>
        <dbReference type="Proteomes" id="UP000004095"/>
    </source>
</evidence>